<dbReference type="Pfam" id="PF00069">
    <property type="entry name" value="Pkinase"/>
    <property type="match status" value="1"/>
</dbReference>
<sequence length="188" mass="21105">MSSKPGSGNRFRGKFDFICWNPTSHVIAVTGTTKFVYKCQALFTNGAVIDVRTHAAPGSLEHEAAVYKRLGDHPRITKYYGVGEITPNIKAIILERSSIGCPREHTQFRQDDPPPLMAVRPRMAQDFAEGVAHMHACGVIWCDISTRNALLFTEDDWRLKLCDFGTAQFKNAETDQYDLGKGLYETTY</sequence>
<proteinExistence type="predicted"/>
<dbReference type="InterPro" id="IPR011009">
    <property type="entry name" value="Kinase-like_dom_sf"/>
</dbReference>
<reference evidence="2" key="1">
    <citation type="submission" date="2023-06" db="EMBL/GenBank/DDBJ databases">
        <title>Genome-scale phylogeny and comparative genomics of the fungal order Sordariales.</title>
        <authorList>
            <consortium name="Lawrence Berkeley National Laboratory"/>
            <person name="Hensen N."/>
            <person name="Bonometti L."/>
            <person name="Westerberg I."/>
            <person name="Brannstrom I.O."/>
            <person name="Guillou S."/>
            <person name="Cros-Aarteil S."/>
            <person name="Calhoun S."/>
            <person name="Haridas S."/>
            <person name="Kuo A."/>
            <person name="Mondo S."/>
            <person name="Pangilinan J."/>
            <person name="Riley R."/>
            <person name="LaButti K."/>
            <person name="Andreopoulos B."/>
            <person name="Lipzen A."/>
            <person name="Chen C."/>
            <person name="Yanf M."/>
            <person name="Daum C."/>
            <person name="Ng V."/>
            <person name="Clum A."/>
            <person name="Steindorff A."/>
            <person name="Ohm R."/>
            <person name="Martin F."/>
            <person name="Silar P."/>
            <person name="Natvig D."/>
            <person name="Lalanne C."/>
            <person name="Gautier V."/>
            <person name="Ament-velasquez S.L."/>
            <person name="Kruys A."/>
            <person name="Hutchinson M.I."/>
            <person name="Powell A.J."/>
            <person name="Barry K."/>
            <person name="Miller A.N."/>
            <person name="Grigoriev I.V."/>
            <person name="Debuchy R."/>
            <person name="Gladieux P."/>
            <person name="Thoren M.H."/>
            <person name="Johannesson H."/>
        </authorList>
    </citation>
    <scope>NUCLEOTIDE SEQUENCE</scope>
    <source>
        <strain evidence="2">SMH3391-2</strain>
    </source>
</reference>
<dbReference type="InterPro" id="IPR000719">
    <property type="entry name" value="Prot_kinase_dom"/>
</dbReference>
<dbReference type="EMBL" id="JAULSR010000004">
    <property type="protein sequence ID" value="KAK0621978.1"/>
    <property type="molecule type" value="Genomic_DNA"/>
</dbReference>
<keyword evidence="2" id="KW-0808">Transferase</keyword>
<dbReference type="SUPFAM" id="SSF56112">
    <property type="entry name" value="Protein kinase-like (PK-like)"/>
    <property type="match status" value="1"/>
</dbReference>
<keyword evidence="3" id="KW-1185">Reference proteome</keyword>
<gene>
    <name evidence="2" type="ORF">B0T17DRAFT_535570</name>
</gene>
<organism evidence="2 3">
    <name type="scientific">Bombardia bombarda</name>
    <dbReference type="NCBI Taxonomy" id="252184"/>
    <lineage>
        <taxon>Eukaryota</taxon>
        <taxon>Fungi</taxon>
        <taxon>Dikarya</taxon>
        <taxon>Ascomycota</taxon>
        <taxon>Pezizomycotina</taxon>
        <taxon>Sordariomycetes</taxon>
        <taxon>Sordariomycetidae</taxon>
        <taxon>Sordariales</taxon>
        <taxon>Lasiosphaeriaceae</taxon>
        <taxon>Bombardia</taxon>
    </lineage>
</organism>
<dbReference type="GO" id="GO:0007165">
    <property type="term" value="P:signal transduction"/>
    <property type="evidence" value="ECO:0007669"/>
    <property type="project" value="TreeGrafter"/>
</dbReference>
<accession>A0AA39WUQ8</accession>
<dbReference type="PANTHER" id="PTHR48011">
    <property type="entry name" value="CCR4-NOT TRANSCRIPTIONAL COMPLEX SUBUNIT CAF120-RELATED"/>
    <property type="match status" value="1"/>
</dbReference>
<dbReference type="Proteomes" id="UP001174934">
    <property type="component" value="Unassembled WGS sequence"/>
</dbReference>
<keyword evidence="2" id="KW-0418">Kinase</keyword>
<name>A0AA39WUQ8_9PEZI</name>
<evidence type="ECO:0000313" key="2">
    <source>
        <dbReference type="EMBL" id="KAK0621978.1"/>
    </source>
</evidence>
<protein>
    <submittedName>
        <fullName evidence="2">Kinase-like domain-containing protein</fullName>
    </submittedName>
</protein>
<dbReference type="Gene3D" id="1.10.510.10">
    <property type="entry name" value="Transferase(Phosphotransferase) domain 1"/>
    <property type="match status" value="1"/>
</dbReference>
<evidence type="ECO:0000313" key="3">
    <source>
        <dbReference type="Proteomes" id="UP001174934"/>
    </source>
</evidence>
<dbReference type="GO" id="GO:0004672">
    <property type="term" value="F:protein kinase activity"/>
    <property type="evidence" value="ECO:0007669"/>
    <property type="project" value="InterPro"/>
</dbReference>
<dbReference type="PANTHER" id="PTHR48011:SF4">
    <property type="entry name" value="MITOGEN-ACTIVATED PROTEIN KINASE KINASE KINASE 19"/>
    <property type="match status" value="1"/>
</dbReference>
<evidence type="ECO:0000259" key="1">
    <source>
        <dbReference type="PROSITE" id="PS50011"/>
    </source>
</evidence>
<dbReference type="InterPro" id="IPR052751">
    <property type="entry name" value="Plant_MAPKKK"/>
</dbReference>
<dbReference type="PROSITE" id="PS50011">
    <property type="entry name" value="PROTEIN_KINASE_DOM"/>
    <property type="match status" value="1"/>
</dbReference>
<comment type="caution">
    <text evidence="2">The sequence shown here is derived from an EMBL/GenBank/DDBJ whole genome shotgun (WGS) entry which is preliminary data.</text>
</comment>
<dbReference type="GO" id="GO:0005524">
    <property type="term" value="F:ATP binding"/>
    <property type="evidence" value="ECO:0007669"/>
    <property type="project" value="InterPro"/>
</dbReference>
<dbReference type="AlphaFoldDB" id="A0AA39WUQ8"/>
<feature type="domain" description="Protein kinase" evidence="1">
    <location>
        <begin position="1"/>
        <end position="188"/>
    </location>
</feature>